<dbReference type="CDD" id="cd22157">
    <property type="entry name" value="F-box_AtFBW1-like"/>
    <property type="match status" value="1"/>
</dbReference>
<dbReference type="EMBL" id="MLFT02000007">
    <property type="protein sequence ID" value="PHT42430.1"/>
    <property type="molecule type" value="Genomic_DNA"/>
</dbReference>
<reference evidence="4" key="2">
    <citation type="journal article" date="2017" name="J. Anim. Genet.">
        <title>Multiple reference genome sequences of hot pepper reveal the massive evolution of plant disease resistance genes by retroduplication.</title>
        <authorList>
            <person name="Kim S."/>
            <person name="Park J."/>
            <person name="Yeom S.-I."/>
            <person name="Kim Y.-M."/>
            <person name="Seo E."/>
            <person name="Kim K.-T."/>
            <person name="Kim M.-S."/>
            <person name="Lee J.M."/>
            <person name="Cheong K."/>
            <person name="Shin H.-S."/>
            <person name="Kim S.-B."/>
            <person name="Han K."/>
            <person name="Lee J."/>
            <person name="Park M."/>
            <person name="Lee H.-A."/>
            <person name="Lee H.-Y."/>
            <person name="Lee Y."/>
            <person name="Oh S."/>
            <person name="Lee J.H."/>
            <person name="Choi E."/>
            <person name="Choi E."/>
            <person name="Lee S.E."/>
            <person name="Jeon J."/>
            <person name="Kim H."/>
            <person name="Choi G."/>
            <person name="Song H."/>
            <person name="Lee J."/>
            <person name="Lee S.-C."/>
            <person name="Kwon J.-K."/>
            <person name="Lee H.-Y."/>
            <person name="Koo N."/>
            <person name="Hong Y."/>
            <person name="Kim R.W."/>
            <person name="Kang W.-H."/>
            <person name="Huh J.H."/>
            <person name="Kang B.-C."/>
            <person name="Yang T.-J."/>
            <person name="Lee Y.-H."/>
            <person name="Bennetzen J.L."/>
            <person name="Choi D."/>
        </authorList>
    </citation>
    <scope>NUCLEOTIDE SEQUENCE [LARGE SCALE GENOMIC DNA]</scope>
    <source>
        <strain evidence="4">cv. PBC81</strain>
    </source>
</reference>
<proteinExistence type="predicted"/>
<dbReference type="PROSITE" id="PS50181">
    <property type="entry name" value="FBOX"/>
    <property type="match status" value="1"/>
</dbReference>
<sequence length="769" mass="88159">MADLPNEITMIILSNLPVKSLLCFKCVSKSWCSWISCPKFEFSNQHRQGAIITVYPHPYSTTKRICRPSFRFINQQLTLEEPNYCSSDYEDNHIVSCMILGSCHGLILFNLNEHIYLWNPATRFLTKVLENVNFLGGYITHGGLCYDSSKYTYKVVLIMRYMTSDGDRFVTIASLEDKHWRQLEFPYDIHTVNYYGITLHERLHYYVPDVKNVEDDNDENSDEDDGNNKGIWDRLSDSPRKSIYLDPITEKLHMFPMPEPKNNQQENIIVGLGVLNECLCMSREPIPDKLIADDQLNPAYKAWVGEDQFILSWIVASLHTLSHDNASIETYVQKAKGIADRLADLQHPIDDDDLIEFVLAGLGPAYRPFTRALEARQEDVTFDALYGMLLSEERQLKRLCTLQSVIPRALWDLPLTRQPSPLPKCAARVGVSESTTPHGRRQCTIIVYPYRQIRFQAKSYLNSCLLRLDISNAYLHGHLDEVVYMSQPPNFADPSRPDHVCLLKRLFYKLKQSPRMWNKCLTDALISFDFSSVATPASSSSRLSFSDGQPFHDQILFQSIVGALQYLTFTRPDIAYLVNKVSQFMHSPLDSHWMVVKRILRYIRSTPSHGLFFNWNSSPFLHGYSDADWGGSLDDRKSTNGFSIYLGSHLISWASRKQKYVSRSITESEYRALVCATSELTWLEMVLKEIGCLASPAPILWCDNLSATYLTANPIFHSRTKHMEIDFHFVHEKVRDKALIVKYLNSHDQITAAPDIEKQVDSVPTSCST</sequence>
<dbReference type="Pfam" id="PF00646">
    <property type="entry name" value="F-box"/>
    <property type="match status" value="1"/>
</dbReference>
<keyword evidence="4" id="KW-1185">Reference proteome</keyword>
<dbReference type="AlphaFoldDB" id="A0A2G2WBF3"/>
<feature type="compositionally biased region" description="Acidic residues" evidence="1">
    <location>
        <begin position="215"/>
        <end position="225"/>
    </location>
</feature>
<dbReference type="OrthoDB" id="1580541at2759"/>
<evidence type="ECO:0000259" key="2">
    <source>
        <dbReference type="PROSITE" id="PS50181"/>
    </source>
</evidence>
<dbReference type="SUPFAM" id="SSF81383">
    <property type="entry name" value="F-box domain"/>
    <property type="match status" value="1"/>
</dbReference>
<comment type="caution">
    <text evidence="3">The sequence shown here is derived from an EMBL/GenBank/DDBJ whole genome shotgun (WGS) entry which is preliminary data.</text>
</comment>
<dbReference type="InterPro" id="IPR017451">
    <property type="entry name" value="F-box-assoc_interact_dom"/>
</dbReference>
<dbReference type="NCBIfam" id="TIGR01640">
    <property type="entry name" value="F_box_assoc_1"/>
    <property type="match status" value="1"/>
</dbReference>
<dbReference type="Pfam" id="PF07734">
    <property type="entry name" value="FBA_1"/>
    <property type="match status" value="1"/>
</dbReference>
<dbReference type="STRING" id="33114.A0A2G2WBF3"/>
<dbReference type="Proteomes" id="UP000224567">
    <property type="component" value="Unassembled WGS sequence"/>
</dbReference>
<dbReference type="SUPFAM" id="SSF56672">
    <property type="entry name" value="DNA/RNA polymerases"/>
    <property type="match status" value="1"/>
</dbReference>
<dbReference type="CDD" id="cd09272">
    <property type="entry name" value="RNase_HI_RT_Ty1"/>
    <property type="match status" value="1"/>
</dbReference>
<feature type="region of interest" description="Disordered" evidence="1">
    <location>
        <begin position="214"/>
        <end position="234"/>
    </location>
</feature>
<dbReference type="PANTHER" id="PTHR11439:SF455">
    <property type="entry name" value="RLK (RECEPTOR-LIKE PROTEIN KINASE) 8, PUTATIVE-RELATED"/>
    <property type="match status" value="1"/>
</dbReference>
<dbReference type="Pfam" id="PF14223">
    <property type="entry name" value="Retrotran_gag_2"/>
    <property type="match status" value="1"/>
</dbReference>
<dbReference type="InterPro" id="IPR006527">
    <property type="entry name" value="F-box-assoc_dom_typ1"/>
</dbReference>
<dbReference type="Pfam" id="PF07727">
    <property type="entry name" value="RVT_2"/>
    <property type="match status" value="1"/>
</dbReference>
<feature type="domain" description="F-box" evidence="2">
    <location>
        <begin position="1"/>
        <end position="31"/>
    </location>
</feature>
<dbReference type="InterPro" id="IPR013103">
    <property type="entry name" value="RVT_2"/>
</dbReference>
<accession>A0A2G2WBF3</accession>
<dbReference type="InterPro" id="IPR043502">
    <property type="entry name" value="DNA/RNA_pol_sf"/>
</dbReference>
<evidence type="ECO:0000313" key="4">
    <source>
        <dbReference type="Proteomes" id="UP000224567"/>
    </source>
</evidence>
<organism evidence="3 4">
    <name type="scientific">Capsicum baccatum</name>
    <name type="common">Peruvian pepper</name>
    <dbReference type="NCBI Taxonomy" id="33114"/>
    <lineage>
        <taxon>Eukaryota</taxon>
        <taxon>Viridiplantae</taxon>
        <taxon>Streptophyta</taxon>
        <taxon>Embryophyta</taxon>
        <taxon>Tracheophyta</taxon>
        <taxon>Spermatophyta</taxon>
        <taxon>Magnoliopsida</taxon>
        <taxon>eudicotyledons</taxon>
        <taxon>Gunneridae</taxon>
        <taxon>Pentapetalae</taxon>
        <taxon>asterids</taxon>
        <taxon>lamiids</taxon>
        <taxon>Solanales</taxon>
        <taxon>Solanaceae</taxon>
        <taxon>Solanoideae</taxon>
        <taxon>Capsiceae</taxon>
        <taxon>Capsicum</taxon>
    </lineage>
</organism>
<dbReference type="InterPro" id="IPR036047">
    <property type="entry name" value="F-box-like_dom_sf"/>
</dbReference>
<reference evidence="3 4" key="1">
    <citation type="journal article" date="2017" name="Genome Biol.">
        <title>New reference genome sequences of hot pepper reveal the massive evolution of plant disease-resistance genes by retroduplication.</title>
        <authorList>
            <person name="Kim S."/>
            <person name="Park J."/>
            <person name="Yeom S.I."/>
            <person name="Kim Y.M."/>
            <person name="Seo E."/>
            <person name="Kim K.T."/>
            <person name="Kim M.S."/>
            <person name="Lee J.M."/>
            <person name="Cheong K."/>
            <person name="Shin H.S."/>
            <person name="Kim S.B."/>
            <person name="Han K."/>
            <person name="Lee J."/>
            <person name="Park M."/>
            <person name="Lee H.A."/>
            <person name="Lee H.Y."/>
            <person name="Lee Y."/>
            <person name="Oh S."/>
            <person name="Lee J.H."/>
            <person name="Choi E."/>
            <person name="Choi E."/>
            <person name="Lee S.E."/>
            <person name="Jeon J."/>
            <person name="Kim H."/>
            <person name="Choi G."/>
            <person name="Song H."/>
            <person name="Lee J."/>
            <person name="Lee S.C."/>
            <person name="Kwon J.K."/>
            <person name="Lee H.Y."/>
            <person name="Koo N."/>
            <person name="Hong Y."/>
            <person name="Kim R.W."/>
            <person name="Kang W.H."/>
            <person name="Huh J.H."/>
            <person name="Kang B.C."/>
            <person name="Yang T.J."/>
            <person name="Lee Y.H."/>
            <person name="Bennetzen J.L."/>
            <person name="Choi D."/>
        </authorList>
    </citation>
    <scope>NUCLEOTIDE SEQUENCE [LARGE SCALE GENOMIC DNA]</scope>
    <source>
        <strain evidence="4">cv. PBC81</strain>
    </source>
</reference>
<dbReference type="Gene3D" id="1.20.1280.50">
    <property type="match status" value="1"/>
</dbReference>
<evidence type="ECO:0000256" key="1">
    <source>
        <dbReference type="SAM" id="MobiDB-lite"/>
    </source>
</evidence>
<protein>
    <recommendedName>
        <fullName evidence="2">F-box domain-containing protein</fullName>
    </recommendedName>
</protein>
<gene>
    <name evidence="3" type="ORF">CQW23_16455</name>
</gene>
<dbReference type="PANTHER" id="PTHR11439">
    <property type="entry name" value="GAG-POL-RELATED RETROTRANSPOSON"/>
    <property type="match status" value="1"/>
</dbReference>
<evidence type="ECO:0000313" key="3">
    <source>
        <dbReference type="EMBL" id="PHT42430.1"/>
    </source>
</evidence>
<name>A0A2G2WBF3_CAPBA</name>
<dbReference type="InterPro" id="IPR001810">
    <property type="entry name" value="F-box_dom"/>
</dbReference>